<dbReference type="Proteomes" id="UP000252249">
    <property type="component" value="Unassembled WGS sequence"/>
</dbReference>
<evidence type="ECO:0000313" key="2">
    <source>
        <dbReference type="Proteomes" id="UP000252249"/>
    </source>
</evidence>
<reference evidence="1 2" key="1">
    <citation type="submission" date="2018-07" db="EMBL/GenBank/DDBJ databases">
        <title>Oceanihabitans testaceum sp. nov., isolated from marine sediment.</title>
        <authorList>
            <person name="Li C.-M."/>
        </authorList>
    </citation>
    <scope>NUCLEOTIDE SEQUENCE [LARGE SCALE GENOMIC DNA]</scope>
    <source>
        <strain evidence="1 2">S9-10</strain>
    </source>
</reference>
<proteinExistence type="predicted"/>
<gene>
    <name evidence="1" type="ORF">DU428_02290</name>
</gene>
<dbReference type="OrthoDB" id="278110at2"/>
<dbReference type="RefSeq" id="WP_113965711.1">
    <property type="nucleotide sequence ID" value="NZ_QNRP01000001.1"/>
</dbReference>
<name>A0A368PAI0_9FLAO</name>
<organism evidence="1 2">
    <name type="scientific">Oceanihabitans sediminis</name>
    <dbReference type="NCBI Taxonomy" id="1812012"/>
    <lineage>
        <taxon>Bacteria</taxon>
        <taxon>Pseudomonadati</taxon>
        <taxon>Bacteroidota</taxon>
        <taxon>Flavobacteriia</taxon>
        <taxon>Flavobacteriales</taxon>
        <taxon>Flavobacteriaceae</taxon>
        <taxon>Oceanihabitans</taxon>
    </lineage>
</organism>
<dbReference type="AlphaFoldDB" id="A0A368PAI0"/>
<keyword evidence="2" id="KW-1185">Reference proteome</keyword>
<dbReference type="EMBL" id="QPIG01000001">
    <property type="protein sequence ID" value="RCU58231.1"/>
    <property type="molecule type" value="Genomic_DNA"/>
</dbReference>
<evidence type="ECO:0000313" key="1">
    <source>
        <dbReference type="EMBL" id="RCU58231.1"/>
    </source>
</evidence>
<protein>
    <submittedName>
        <fullName evidence="1">Uncharacterized protein</fullName>
    </submittedName>
</protein>
<comment type="caution">
    <text evidence="1">The sequence shown here is derived from an EMBL/GenBank/DDBJ whole genome shotgun (WGS) entry which is preliminary data.</text>
</comment>
<sequence length="116" mass="13433">MTNLTFNDLLNEHRHLLRDSTYVKVFDFYVSGRTNASKLQELLFGEETDWMYDSSWDKSERAKGKNPMNQEYTDEMNKKRIALGVSPLTKNGYSTGDSSKKFCEAIIRNSPKHSDL</sequence>
<accession>A0A368PAI0</accession>